<keyword evidence="3" id="KW-0418">Kinase</keyword>
<dbReference type="GO" id="GO:0030246">
    <property type="term" value="F:carbohydrate binding"/>
    <property type="evidence" value="ECO:0007669"/>
    <property type="project" value="UniProtKB-KW"/>
</dbReference>
<accession>D3IVD7</accession>
<dbReference type="PANTHER" id="PTHR27007">
    <property type="match status" value="1"/>
</dbReference>
<dbReference type="Gene3D" id="3.30.200.20">
    <property type="entry name" value="Phosphorylase Kinase, domain 1"/>
    <property type="match status" value="1"/>
</dbReference>
<reference evidence="3" key="1">
    <citation type="journal article" date="2010" name="J. Integr. Plant Biol.">
        <title>Insights into the bamboo genome: syntenic relationships to rice and sorghum.</title>
        <authorList>
            <person name="Gui Y.J."/>
            <person name="Zhou Y."/>
            <person name="Wang Y."/>
            <person name="Wang S."/>
            <person name="Wang S.Y."/>
            <person name="Hu Y."/>
            <person name="Bo S.P."/>
            <person name="Chen H."/>
            <person name="Zhou C.P."/>
            <person name="Ma N.X."/>
            <person name="Zhang T.Z."/>
            <person name="Fan L.J."/>
        </authorList>
    </citation>
    <scope>NUCLEOTIDE SEQUENCE</scope>
    <source>
        <tissue evidence="3">Shoot</tissue>
    </source>
</reference>
<keyword evidence="2" id="KW-0067">ATP-binding</keyword>
<evidence type="ECO:0000256" key="1">
    <source>
        <dbReference type="ARBA" id="ARBA00022741"/>
    </source>
</evidence>
<dbReference type="EMBL" id="GQ252812">
    <property type="protein sequence ID" value="ADB85277.1"/>
    <property type="molecule type" value="Genomic_DNA"/>
</dbReference>
<evidence type="ECO:0000256" key="2">
    <source>
        <dbReference type="ARBA" id="ARBA00022840"/>
    </source>
</evidence>
<sequence length="117" mass="13422">MPRELAYEKLRKATKDLDERLWLGKGGCDMVYKGLLPAEDSQPEAMVVAMKRFIRDEAKCVDDFIMVADIINRLRHKNIVPLIVSTVCKPWRTLKSQHLTANTVKYLPGTFSVLKFV</sequence>
<organism evidence="3">
    <name type="scientific">Phyllostachys edulis</name>
    <name type="common">Tortoise shell bamboo</name>
    <name type="synonym">Bambusa edulis</name>
    <dbReference type="NCBI Taxonomy" id="38705"/>
    <lineage>
        <taxon>Eukaryota</taxon>
        <taxon>Viridiplantae</taxon>
        <taxon>Streptophyta</taxon>
        <taxon>Embryophyta</taxon>
        <taxon>Tracheophyta</taxon>
        <taxon>Spermatophyta</taxon>
        <taxon>Magnoliopsida</taxon>
        <taxon>Liliopsida</taxon>
        <taxon>Poales</taxon>
        <taxon>Poaceae</taxon>
        <taxon>BOP clade</taxon>
        <taxon>Bambusoideae</taxon>
        <taxon>Arundinarodae</taxon>
        <taxon>Arundinarieae</taxon>
        <taxon>Arundinariinae</taxon>
        <taxon>Phyllostachys</taxon>
    </lineage>
</organism>
<keyword evidence="1" id="KW-0547">Nucleotide-binding</keyword>
<keyword evidence="3" id="KW-0430">Lectin</keyword>
<evidence type="ECO:0000313" key="3">
    <source>
        <dbReference type="EMBL" id="ADB85277.1"/>
    </source>
</evidence>
<name>D3IVD7_PHYED</name>
<dbReference type="SUPFAM" id="SSF56112">
    <property type="entry name" value="Protein kinase-like (PK-like)"/>
    <property type="match status" value="1"/>
</dbReference>
<protein>
    <submittedName>
        <fullName evidence="3">Putative lectin-like protein kinase</fullName>
    </submittedName>
</protein>
<dbReference type="AlphaFoldDB" id="D3IVD7"/>
<dbReference type="GO" id="GO:0016301">
    <property type="term" value="F:kinase activity"/>
    <property type="evidence" value="ECO:0007669"/>
    <property type="project" value="UniProtKB-KW"/>
</dbReference>
<proteinExistence type="predicted"/>
<dbReference type="InterPro" id="IPR050528">
    <property type="entry name" value="L-type_Lectin-RKs"/>
</dbReference>
<dbReference type="InterPro" id="IPR011009">
    <property type="entry name" value="Kinase-like_dom_sf"/>
</dbReference>
<dbReference type="GO" id="GO:0005524">
    <property type="term" value="F:ATP binding"/>
    <property type="evidence" value="ECO:0007669"/>
    <property type="project" value="UniProtKB-KW"/>
</dbReference>
<keyword evidence="3" id="KW-0808">Transferase</keyword>